<sequence>MIESTNNGAIATLNRGVRAVPSLRQGIGFTVFLALIGASGRVVVPVVIQQAIDHGLHLTNNSAQQTVNVSLVIKVCVGAAIYLLIAAVAQRTAVSRLGQRSEAALFELRVQLFQHIHLLSLEDHNDEQRGSLVARVTSDVETLSQFFSWGGLAYLLDGALMVIVASVMLAYDWVLALIVIAISTPLIYVLRRVQSKLIAAYDATRSANSFVLGSTAELVTGAETLHAYSAGAIFGQRVKKSAKARGDAQTKATMIGALLFPSGEIFGAIAVSSVVFIGLWRGSGSGLTAGALVGFIFLTYRFLEPIAELTEVLDQTQTAISGMRRILGILAIPVGPEAPKYPIEVGSGPLDIEIENLSFAYRPRDGESEIDSHAVLQNVYCSIPFGTQVAIVGETGSGKTTLGRLLSRFSDPTVGQISIGGIPLNRIQNDELRKLLVVVPQEPFLFSDTVAANLRFALPRATQQQLVDAFSNVDLQDWFETLPMGLDTLVGQRGSQLSAGERQLIALVRASLINPSILILDEATSSVDASTEVRLTRALDKLSRGRTTISIAHRLSTAARADRVLVLDSGLLVQDGTHDELVTTPGLYCEMYKSWEMSRNSAD</sequence>
<dbReference type="EMBL" id="CAFBMF010000017">
    <property type="protein sequence ID" value="CAB4892096.1"/>
    <property type="molecule type" value="Genomic_DNA"/>
</dbReference>
<dbReference type="SUPFAM" id="SSF90123">
    <property type="entry name" value="ABC transporter transmembrane region"/>
    <property type="match status" value="1"/>
</dbReference>
<dbReference type="EMBL" id="CAEZYH010000005">
    <property type="protein sequence ID" value="CAB4708628.1"/>
    <property type="molecule type" value="Genomic_DNA"/>
</dbReference>
<evidence type="ECO:0000256" key="2">
    <source>
        <dbReference type="ARBA" id="ARBA00022448"/>
    </source>
</evidence>
<proteinExistence type="predicted"/>
<evidence type="ECO:0000313" key="16">
    <source>
        <dbReference type="EMBL" id="CAB4892096.1"/>
    </source>
</evidence>
<comment type="subcellular location">
    <subcellularLocation>
        <location evidence="1">Membrane</location>
        <topology evidence="1">Multi-pass membrane protein</topology>
    </subcellularLocation>
</comment>
<dbReference type="GO" id="GO:0016887">
    <property type="term" value="F:ATP hydrolysis activity"/>
    <property type="evidence" value="ECO:0007669"/>
    <property type="project" value="InterPro"/>
</dbReference>
<evidence type="ECO:0000256" key="1">
    <source>
        <dbReference type="ARBA" id="ARBA00004141"/>
    </source>
</evidence>
<keyword evidence="8 10" id="KW-1133">Transmembrane helix</keyword>
<feature type="transmembrane region" description="Helical" evidence="10">
    <location>
        <begin position="146"/>
        <end position="167"/>
    </location>
</feature>
<dbReference type="InterPro" id="IPR027417">
    <property type="entry name" value="P-loop_NTPase"/>
</dbReference>
<evidence type="ECO:0000259" key="11">
    <source>
        <dbReference type="PROSITE" id="PS50893"/>
    </source>
</evidence>
<dbReference type="GO" id="GO:0034040">
    <property type="term" value="F:ATPase-coupled lipid transmembrane transporter activity"/>
    <property type="evidence" value="ECO:0007669"/>
    <property type="project" value="TreeGrafter"/>
</dbReference>
<evidence type="ECO:0000256" key="3">
    <source>
        <dbReference type="ARBA" id="ARBA00022475"/>
    </source>
</evidence>
<dbReference type="PROSITE" id="PS50929">
    <property type="entry name" value="ABC_TM1F"/>
    <property type="match status" value="1"/>
</dbReference>
<dbReference type="PROSITE" id="PS00211">
    <property type="entry name" value="ABC_TRANSPORTER_1"/>
    <property type="match status" value="1"/>
</dbReference>
<dbReference type="GO" id="GO:0140359">
    <property type="term" value="F:ABC-type transporter activity"/>
    <property type="evidence" value="ECO:0007669"/>
    <property type="project" value="InterPro"/>
</dbReference>
<dbReference type="EMBL" id="CAFBPS010000060">
    <property type="protein sequence ID" value="CAB5030251.1"/>
    <property type="molecule type" value="Genomic_DNA"/>
</dbReference>
<evidence type="ECO:0000313" key="17">
    <source>
        <dbReference type="EMBL" id="CAB5030251.1"/>
    </source>
</evidence>
<name>A0A6J6V4I1_9ZZZZ</name>
<dbReference type="SMART" id="SM00382">
    <property type="entry name" value="AAA"/>
    <property type="match status" value="1"/>
</dbReference>
<dbReference type="InterPro" id="IPR003593">
    <property type="entry name" value="AAA+_ATPase"/>
</dbReference>
<dbReference type="Gene3D" id="1.20.1560.10">
    <property type="entry name" value="ABC transporter type 1, transmembrane domain"/>
    <property type="match status" value="1"/>
</dbReference>
<dbReference type="InterPro" id="IPR011527">
    <property type="entry name" value="ABC1_TM_dom"/>
</dbReference>
<keyword evidence="2" id="KW-0813">Transport</keyword>
<feature type="transmembrane region" description="Helical" evidence="10">
    <location>
        <begin position="68"/>
        <end position="89"/>
    </location>
</feature>
<dbReference type="PROSITE" id="PS50893">
    <property type="entry name" value="ABC_TRANSPORTER_2"/>
    <property type="match status" value="1"/>
</dbReference>
<dbReference type="GO" id="GO:0016020">
    <property type="term" value="C:membrane"/>
    <property type="evidence" value="ECO:0007669"/>
    <property type="project" value="UniProtKB-SubCell"/>
</dbReference>
<evidence type="ECO:0000313" key="15">
    <source>
        <dbReference type="EMBL" id="CAB4856453.1"/>
    </source>
</evidence>
<evidence type="ECO:0000256" key="4">
    <source>
        <dbReference type="ARBA" id="ARBA00022519"/>
    </source>
</evidence>
<dbReference type="InterPro" id="IPR039421">
    <property type="entry name" value="Type_1_exporter"/>
</dbReference>
<organism evidence="14">
    <name type="scientific">freshwater metagenome</name>
    <dbReference type="NCBI Taxonomy" id="449393"/>
    <lineage>
        <taxon>unclassified sequences</taxon>
        <taxon>metagenomes</taxon>
        <taxon>ecological metagenomes</taxon>
    </lineage>
</organism>
<feature type="transmembrane region" description="Helical" evidence="10">
    <location>
        <begin position="173"/>
        <end position="190"/>
    </location>
</feature>
<keyword evidence="7" id="KW-0067">ATP-binding</keyword>
<dbReference type="PANTHER" id="PTHR24221:SF654">
    <property type="entry name" value="ATP-BINDING CASSETTE SUB-FAMILY B MEMBER 6"/>
    <property type="match status" value="1"/>
</dbReference>
<evidence type="ECO:0000313" key="13">
    <source>
        <dbReference type="EMBL" id="CAB4708628.1"/>
    </source>
</evidence>
<dbReference type="Pfam" id="PF00005">
    <property type="entry name" value="ABC_tran"/>
    <property type="match status" value="1"/>
</dbReference>
<gene>
    <name evidence="13" type="ORF">UFOPK2658_00253</name>
    <name evidence="14" type="ORF">UFOPK2880_00587</name>
    <name evidence="15" type="ORF">UFOPK3304_00185</name>
    <name evidence="16" type="ORF">UFOPK3494_00434</name>
    <name evidence="17" type="ORF">UFOPK4134_00905</name>
</gene>
<reference evidence="14" key="1">
    <citation type="submission" date="2020-05" db="EMBL/GenBank/DDBJ databases">
        <authorList>
            <person name="Chiriac C."/>
            <person name="Salcher M."/>
            <person name="Ghai R."/>
            <person name="Kavagutti S V."/>
        </authorList>
    </citation>
    <scope>NUCLEOTIDE SEQUENCE</scope>
</reference>
<evidence type="ECO:0000256" key="10">
    <source>
        <dbReference type="SAM" id="Phobius"/>
    </source>
</evidence>
<feature type="transmembrane region" description="Helical" evidence="10">
    <location>
        <begin position="27"/>
        <end position="48"/>
    </location>
</feature>
<evidence type="ECO:0000256" key="5">
    <source>
        <dbReference type="ARBA" id="ARBA00022692"/>
    </source>
</evidence>
<protein>
    <submittedName>
        <fullName evidence="14">Unannotated protein</fullName>
    </submittedName>
</protein>
<evidence type="ECO:0000256" key="9">
    <source>
        <dbReference type="ARBA" id="ARBA00023136"/>
    </source>
</evidence>
<keyword evidence="9 10" id="KW-0472">Membrane</keyword>
<keyword evidence="5 10" id="KW-0812">Transmembrane</keyword>
<evidence type="ECO:0000256" key="7">
    <source>
        <dbReference type="ARBA" id="ARBA00022840"/>
    </source>
</evidence>
<feature type="transmembrane region" description="Helical" evidence="10">
    <location>
        <begin position="255"/>
        <end position="280"/>
    </location>
</feature>
<dbReference type="Pfam" id="PF00664">
    <property type="entry name" value="ABC_membrane"/>
    <property type="match status" value="1"/>
</dbReference>
<feature type="domain" description="ABC transporter" evidence="11">
    <location>
        <begin position="352"/>
        <end position="594"/>
    </location>
</feature>
<dbReference type="SUPFAM" id="SSF52540">
    <property type="entry name" value="P-loop containing nucleoside triphosphate hydrolases"/>
    <property type="match status" value="1"/>
</dbReference>
<keyword evidence="4" id="KW-0997">Cell inner membrane</keyword>
<feature type="domain" description="ABC transmembrane type-1" evidence="12">
    <location>
        <begin position="29"/>
        <end position="318"/>
    </location>
</feature>
<dbReference type="AlphaFoldDB" id="A0A6J6V4I1"/>
<dbReference type="EMBL" id="CAEZZP010000025">
    <property type="protein sequence ID" value="CAB4767132.1"/>
    <property type="molecule type" value="Genomic_DNA"/>
</dbReference>
<evidence type="ECO:0000259" key="12">
    <source>
        <dbReference type="PROSITE" id="PS50929"/>
    </source>
</evidence>
<keyword evidence="6" id="KW-0547">Nucleotide-binding</keyword>
<evidence type="ECO:0000256" key="8">
    <source>
        <dbReference type="ARBA" id="ARBA00022989"/>
    </source>
</evidence>
<dbReference type="PANTHER" id="PTHR24221">
    <property type="entry name" value="ATP-BINDING CASSETTE SUB-FAMILY B"/>
    <property type="match status" value="1"/>
</dbReference>
<dbReference type="GO" id="GO:0005524">
    <property type="term" value="F:ATP binding"/>
    <property type="evidence" value="ECO:0007669"/>
    <property type="project" value="UniProtKB-KW"/>
</dbReference>
<evidence type="ECO:0000256" key="6">
    <source>
        <dbReference type="ARBA" id="ARBA00022741"/>
    </source>
</evidence>
<dbReference type="InterPro" id="IPR017871">
    <property type="entry name" value="ABC_transporter-like_CS"/>
</dbReference>
<dbReference type="InterPro" id="IPR036640">
    <property type="entry name" value="ABC1_TM_sf"/>
</dbReference>
<dbReference type="Gene3D" id="3.40.50.300">
    <property type="entry name" value="P-loop containing nucleotide triphosphate hydrolases"/>
    <property type="match status" value="1"/>
</dbReference>
<keyword evidence="3" id="KW-1003">Cell membrane</keyword>
<dbReference type="FunFam" id="3.40.50.300:FF:001001">
    <property type="entry name" value="Multidrug ABC transporter ATP-binding protein"/>
    <property type="match status" value="1"/>
</dbReference>
<dbReference type="EMBL" id="CAFBLJ010000005">
    <property type="protein sequence ID" value="CAB4856453.1"/>
    <property type="molecule type" value="Genomic_DNA"/>
</dbReference>
<accession>A0A6J6V4I1</accession>
<evidence type="ECO:0000313" key="14">
    <source>
        <dbReference type="EMBL" id="CAB4767132.1"/>
    </source>
</evidence>
<dbReference type="InterPro" id="IPR003439">
    <property type="entry name" value="ABC_transporter-like_ATP-bd"/>
</dbReference>